<evidence type="ECO:0000313" key="1">
    <source>
        <dbReference type="EMBL" id="QRN54517.1"/>
    </source>
</evidence>
<name>A0ABX7GVM7_9GAMM</name>
<protein>
    <submittedName>
        <fullName evidence="1">Uncharacterized protein</fullName>
    </submittedName>
</protein>
<dbReference type="RefSeq" id="WP_188797563.1">
    <property type="nucleotide sequence ID" value="NZ_BMIZ01000001.1"/>
</dbReference>
<dbReference type="EMBL" id="CP064030">
    <property type="protein sequence ID" value="QRN54517.1"/>
    <property type="molecule type" value="Genomic_DNA"/>
</dbReference>
<dbReference type="Proteomes" id="UP000663181">
    <property type="component" value="Chromosome"/>
</dbReference>
<reference evidence="1 2" key="1">
    <citation type="submission" date="2020-10" db="EMBL/GenBank/DDBJ databases">
        <title>Phylogeny of dyella-like bacteria.</title>
        <authorList>
            <person name="Fu J."/>
        </authorList>
    </citation>
    <scope>NUCLEOTIDE SEQUENCE [LARGE SCALE GENOMIC DNA]</scope>
    <source>
        <strain evidence="1 2">DHOB09</strain>
    </source>
</reference>
<organism evidence="1 2">
    <name type="scientific">Dyella caseinilytica</name>
    <dbReference type="NCBI Taxonomy" id="1849581"/>
    <lineage>
        <taxon>Bacteria</taxon>
        <taxon>Pseudomonadati</taxon>
        <taxon>Pseudomonadota</taxon>
        <taxon>Gammaproteobacteria</taxon>
        <taxon>Lysobacterales</taxon>
        <taxon>Rhodanobacteraceae</taxon>
        <taxon>Dyella</taxon>
    </lineage>
</organism>
<keyword evidence="2" id="KW-1185">Reference proteome</keyword>
<proteinExistence type="predicted"/>
<evidence type="ECO:0000313" key="2">
    <source>
        <dbReference type="Proteomes" id="UP000663181"/>
    </source>
</evidence>
<gene>
    <name evidence="1" type="ORF">ISN74_03880</name>
</gene>
<sequence length="66" mass="7304">MSKNLFSYANHPVPDLFAHMAASSLSRVSTYIPSSLLKAEHIRVLSPRAFFLALRANSFRRGVVGV</sequence>
<accession>A0ABX7GVM7</accession>